<reference evidence="3 4" key="1">
    <citation type="submission" date="2020-12" db="EMBL/GenBank/DDBJ databases">
        <title>Pseudomonas schmalbachii sp. nov. isolated from millipede gut.</title>
        <authorList>
            <person name="Shelomi M."/>
        </authorList>
    </citation>
    <scope>NUCLEOTIDE SEQUENCE [LARGE SCALE GENOMIC DNA]</scope>
    <source>
        <strain evidence="3 4">Milli4</strain>
    </source>
</reference>
<dbReference type="Proteomes" id="UP000669060">
    <property type="component" value="Unassembled WGS sequence"/>
</dbReference>
<proteinExistence type="predicted"/>
<feature type="compositionally biased region" description="Polar residues" evidence="1">
    <location>
        <begin position="140"/>
        <end position="149"/>
    </location>
</feature>
<feature type="chain" id="PRO_5046659853" description="Fap system outer membrane protein" evidence="2">
    <location>
        <begin position="21"/>
        <end position="245"/>
    </location>
</feature>
<protein>
    <recommendedName>
        <fullName evidence="5">Fap system outer membrane protein</fullName>
    </recommendedName>
</protein>
<keyword evidence="2" id="KW-0732">Signal</keyword>
<gene>
    <name evidence="3" type="ORF">JFY56_09620</name>
</gene>
<feature type="signal peptide" evidence="2">
    <location>
        <begin position="1"/>
        <end position="20"/>
    </location>
</feature>
<keyword evidence="4" id="KW-1185">Reference proteome</keyword>
<evidence type="ECO:0000256" key="1">
    <source>
        <dbReference type="SAM" id="MobiDB-lite"/>
    </source>
</evidence>
<evidence type="ECO:0000256" key="2">
    <source>
        <dbReference type="SAM" id="SignalP"/>
    </source>
</evidence>
<evidence type="ECO:0000313" key="3">
    <source>
        <dbReference type="EMBL" id="MBO3275482.1"/>
    </source>
</evidence>
<name>A0ABS3TP97_9PSED</name>
<feature type="region of interest" description="Disordered" evidence="1">
    <location>
        <begin position="140"/>
        <end position="168"/>
    </location>
</feature>
<sequence>MKTISLLTALCLAVGVPAQAESLFKPIELKDQELAQLRGRYVLPGRIVSFGVIMSSTWKNSAGESIGAKVQMQMQHTTIKPQFYVTTYDAAGDGPTPTAGTGSVSGGAGLNQTSGVTQSVRSAGDYNTAYNNVSIDISRNGTAPASSDPGQPLGDSVSRSNSAGTITVSPSGGGVQLAIQANGQGSSVQKLAAGGLFQATNLIGAGNQVSNLTQLGVVLRDNAPASGAAMDQNIAQLRGLRAMGM</sequence>
<accession>A0ABS3TP97</accession>
<feature type="compositionally biased region" description="Polar residues" evidence="1">
    <location>
        <begin position="157"/>
        <end position="168"/>
    </location>
</feature>
<evidence type="ECO:0008006" key="5">
    <source>
        <dbReference type="Google" id="ProtNLM"/>
    </source>
</evidence>
<dbReference type="RefSeq" id="WP_208313434.1">
    <property type="nucleotide sequence ID" value="NZ_JAELYA010000003.1"/>
</dbReference>
<dbReference type="EMBL" id="JAELYA010000003">
    <property type="protein sequence ID" value="MBO3275482.1"/>
    <property type="molecule type" value="Genomic_DNA"/>
</dbReference>
<comment type="caution">
    <text evidence="3">The sequence shown here is derived from an EMBL/GenBank/DDBJ whole genome shotgun (WGS) entry which is preliminary data.</text>
</comment>
<evidence type="ECO:0000313" key="4">
    <source>
        <dbReference type="Proteomes" id="UP000669060"/>
    </source>
</evidence>
<organism evidence="3 4">
    <name type="scientific">Pseudomonas schmalbachii</name>
    <dbReference type="NCBI Taxonomy" id="2816993"/>
    <lineage>
        <taxon>Bacteria</taxon>
        <taxon>Pseudomonadati</taxon>
        <taxon>Pseudomonadota</taxon>
        <taxon>Gammaproteobacteria</taxon>
        <taxon>Pseudomonadales</taxon>
        <taxon>Pseudomonadaceae</taxon>
        <taxon>Pseudomonas</taxon>
    </lineage>
</organism>